<evidence type="ECO:0000313" key="3">
    <source>
        <dbReference type="EMBL" id="RCN48485.1"/>
    </source>
</evidence>
<dbReference type="Proteomes" id="UP000252519">
    <property type="component" value="Unassembled WGS sequence"/>
</dbReference>
<proteinExistence type="predicted"/>
<dbReference type="PANTHER" id="PTHR10334">
    <property type="entry name" value="CYSTEINE-RICH SECRETORY PROTEIN-RELATED"/>
    <property type="match status" value="1"/>
</dbReference>
<dbReference type="AlphaFoldDB" id="A0A368GZN2"/>
<dbReference type="PROSITE" id="PS01010">
    <property type="entry name" value="CRISP_2"/>
    <property type="match status" value="1"/>
</dbReference>
<organism evidence="3 4">
    <name type="scientific">Ancylostoma caninum</name>
    <name type="common">Dog hookworm</name>
    <dbReference type="NCBI Taxonomy" id="29170"/>
    <lineage>
        <taxon>Eukaryota</taxon>
        <taxon>Metazoa</taxon>
        <taxon>Ecdysozoa</taxon>
        <taxon>Nematoda</taxon>
        <taxon>Chromadorea</taxon>
        <taxon>Rhabditida</taxon>
        <taxon>Rhabditina</taxon>
        <taxon>Rhabditomorpha</taxon>
        <taxon>Strongyloidea</taxon>
        <taxon>Ancylostomatidae</taxon>
        <taxon>Ancylostomatinae</taxon>
        <taxon>Ancylostoma</taxon>
    </lineage>
</organism>
<gene>
    <name evidence="3" type="ORF">ANCCAN_05481</name>
</gene>
<dbReference type="STRING" id="29170.A0A368GZN2"/>
<dbReference type="CDD" id="cd05380">
    <property type="entry name" value="CAP_euk"/>
    <property type="match status" value="1"/>
</dbReference>
<dbReference type="EMBL" id="JOJR01000046">
    <property type="protein sequence ID" value="RCN48485.1"/>
    <property type="molecule type" value="Genomic_DNA"/>
</dbReference>
<accession>A0A368GZN2</accession>
<dbReference type="GO" id="GO:0005576">
    <property type="term" value="C:extracellular region"/>
    <property type="evidence" value="ECO:0007669"/>
    <property type="project" value="InterPro"/>
</dbReference>
<dbReference type="InterPro" id="IPR001283">
    <property type="entry name" value="CRISP-related"/>
</dbReference>
<dbReference type="InterPro" id="IPR018244">
    <property type="entry name" value="Allrgn_V5/Tpx1_CS"/>
</dbReference>
<dbReference type="OrthoDB" id="5874910at2759"/>
<dbReference type="Gene3D" id="3.40.33.10">
    <property type="entry name" value="CAP"/>
    <property type="match status" value="2"/>
</dbReference>
<dbReference type="Pfam" id="PF00188">
    <property type="entry name" value="CAP"/>
    <property type="match status" value="1"/>
</dbReference>
<dbReference type="InterPro" id="IPR035940">
    <property type="entry name" value="CAP_sf"/>
</dbReference>
<feature type="compositionally biased region" description="Low complexity" evidence="1">
    <location>
        <begin position="155"/>
        <end position="172"/>
    </location>
</feature>
<dbReference type="PRINTS" id="PR00837">
    <property type="entry name" value="V5TPXLIKE"/>
</dbReference>
<dbReference type="SMART" id="SM00198">
    <property type="entry name" value="SCP"/>
    <property type="match status" value="1"/>
</dbReference>
<feature type="compositionally biased region" description="Low complexity" evidence="1">
    <location>
        <begin position="183"/>
        <end position="210"/>
    </location>
</feature>
<dbReference type="SUPFAM" id="SSF55797">
    <property type="entry name" value="PR-1-like"/>
    <property type="match status" value="2"/>
</dbReference>
<protein>
    <submittedName>
        <fullName evidence="3">SCP-like protein</fullName>
    </submittedName>
</protein>
<evidence type="ECO:0000259" key="2">
    <source>
        <dbReference type="SMART" id="SM00198"/>
    </source>
</evidence>
<sequence length="406" mass="44993">MTVVRDCPSDPDLTHVPADKSVNYAIRRHVENALGSDQAYADEMEVVIAEWVNYRFDANLDINTVIYDDEIMKPYANIIYNETLAIGCTIMWCSSKRLAAACVYSDKPKLGEPLYDPGKKGAKCSGKSCEKVIEGAKCINANDLEGLCGTDMKQSPTKPTTSSTTTTTTKSTSRTRPKRTKSTTKTTTSPTTKRTKSTKTTTKSTATTTKKNSEVMTQAVRDRIISMHNSYRSTLARGLVRNGKEGNPNCPTAMNMYRMRYDMTLESEAQTYADSCPTAESLLSTRPYSGENIEIIPGTSTPYLKAIESALQEWWTQILRNGVNNKMQYTEYLENKPNAPTKFTQMAWANTYTVGCGLQRCSHGTVVVCRYKPRGNVYTHYIYRPGQMCGSCTGSCSEGLCPTPAN</sequence>
<dbReference type="InterPro" id="IPR014044">
    <property type="entry name" value="CAP_dom"/>
</dbReference>
<keyword evidence="4" id="KW-1185">Reference proteome</keyword>
<feature type="region of interest" description="Disordered" evidence="1">
    <location>
        <begin position="150"/>
        <end position="214"/>
    </location>
</feature>
<reference evidence="3 4" key="1">
    <citation type="submission" date="2014-10" db="EMBL/GenBank/DDBJ databases">
        <title>Draft genome of the hookworm Ancylostoma caninum.</title>
        <authorList>
            <person name="Mitreva M."/>
        </authorList>
    </citation>
    <scope>NUCLEOTIDE SEQUENCE [LARGE SCALE GENOMIC DNA]</scope>
    <source>
        <strain evidence="3 4">Baltimore</strain>
    </source>
</reference>
<evidence type="ECO:0000256" key="1">
    <source>
        <dbReference type="SAM" id="MobiDB-lite"/>
    </source>
</evidence>
<name>A0A368GZN2_ANCCA</name>
<evidence type="ECO:0000313" key="4">
    <source>
        <dbReference type="Proteomes" id="UP000252519"/>
    </source>
</evidence>
<comment type="caution">
    <text evidence="3">The sequence shown here is derived from an EMBL/GenBank/DDBJ whole genome shotgun (WGS) entry which is preliminary data.</text>
</comment>
<feature type="compositionally biased region" description="Basic residues" evidence="1">
    <location>
        <begin position="173"/>
        <end position="182"/>
    </location>
</feature>
<feature type="domain" description="SCP" evidence="2">
    <location>
        <begin position="219"/>
        <end position="379"/>
    </location>
</feature>